<name>A0ABQ0E8I5_9BACT</name>
<dbReference type="Pfam" id="PF11775">
    <property type="entry name" value="CobT_C"/>
    <property type="match status" value="1"/>
</dbReference>
<gene>
    <name evidence="3" type="ORF">Defa_15970</name>
</gene>
<comment type="caution">
    <text evidence="3">The sequence shown here is derived from an EMBL/GenBank/DDBJ whole genome shotgun (WGS) entry which is preliminary data.</text>
</comment>
<proteinExistence type="predicted"/>
<reference evidence="3 4" key="1">
    <citation type="journal article" date="2025" name="Int. J. Syst. Evol. Microbiol.">
        <title>Desulfovibrio falkowii sp. nov., Porphyromonas miyakawae sp. nov., Mediterraneibacter flintii sp. nov. and Owariibacterium komagatae gen. nov., sp. nov., isolated from human faeces.</title>
        <authorList>
            <person name="Hamaguchi T."/>
            <person name="Ohara M."/>
            <person name="Hisatomi A."/>
            <person name="Sekiguchi K."/>
            <person name="Takeda J.I."/>
            <person name="Ueyama J."/>
            <person name="Ito M."/>
            <person name="Nishiwaki H."/>
            <person name="Ogi T."/>
            <person name="Hirayama M."/>
            <person name="Ohkuma M."/>
            <person name="Sakamoto M."/>
            <person name="Ohno K."/>
        </authorList>
    </citation>
    <scope>NUCLEOTIDE SEQUENCE [LARGE SCALE GENOMIC DNA]</scope>
    <source>
        <strain evidence="3 4">13CB8C</strain>
    </source>
</reference>
<evidence type="ECO:0000313" key="4">
    <source>
        <dbReference type="Proteomes" id="UP001628192"/>
    </source>
</evidence>
<accession>A0ABQ0E8I5</accession>
<evidence type="ECO:0000256" key="1">
    <source>
        <dbReference type="SAM" id="MobiDB-lite"/>
    </source>
</evidence>
<sequence>MSGFLIVEYHMIRTKDVLNCLPLLASVLGDQYGVQVRIGGKQACTNGKTIYLPSLPMDCEPELLALAKGFCDHEAAHIRHTDFDVLKAANFDPVTFNLFNCLEDWRVEKKLSAIFPGCRQNLNWLIRRFFVEKVEPGAGGDSPALAVMEYVLLTVRSWDVDEVNSPRRLSAETIAQNFPNLKEALDAVLVKVRMHCPDTTSAIGYADQLASCIRKWKPKRLPTRSGSTSAKPGNSSEKQQRSQVDCATQSGQSASSICTSQSQQKESKDKRALLADLFKTDACGLPQNLGEALAEQLILQQEEARTNCLSVAVEGFRQVLPLAVEHKNKSLSASSALRTRLQGLLQAQTRQRCHIGRKGILHTRSLYKLHMGNSHVFQSMSEQTGLNTAVHILLDVSGSMGGAPISLAKQACYAIARALAGIKGINPAVTAFPATTEPNSVVPLVRHGQTVSENFEIGASGGTPLAAALWWVMQKMLPLKEQRKMILIITDGTSDNPQASKDALTMALKLGFEVYGLGIRDESIANLLPHDSQTIKELTDLAPAMFGLLQQALLKGGKNG</sequence>
<feature type="domain" description="VWFA" evidence="2">
    <location>
        <begin position="387"/>
        <end position="550"/>
    </location>
</feature>
<evidence type="ECO:0000313" key="3">
    <source>
        <dbReference type="EMBL" id="GAB1254110.1"/>
    </source>
</evidence>
<dbReference type="SMART" id="SM00327">
    <property type="entry name" value="VWA"/>
    <property type="match status" value="1"/>
</dbReference>
<keyword evidence="4" id="KW-1185">Reference proteome</keyword>
<dbReference type="Gene3D" id="3.40.50.410">
    <property type="entry name" value="von Willebrand factor, type A domain"/>
    <property type="match status" value="1"/>
</dbReference>
<dbReference type="InterPro" id="IPR006538">
    <property type="entry name" value="CobT"/>
</dbReference>
<dbReference type="SUPFAM" id="SSF53300">
    <property type="entry name" value="vWA-like"/>
    <property type="match status" value="1"/>
</dbReference>
<organism evidence="3 4">
    <name type="scientific">Desulfovibrio falkowii</name>
    <dbReference type="NCBI Taxonomy" id="3136602"/>
    <lineage>
        <taxon>Bacteria</taxon>
        <taxon>Pseudomonadati</taxon>
        <taxon>Thermodesulfobacteriota</taxon>
        <taxon>Desulfovibrionia</taxon>
        <taxon>Desulfovibrionales</taxon>
        <taxon>Desulfovibrionaceae</taxon>
        <taxon>Desulfovibrio</taxon>
    </lineage>
</organism>
<evidence type="ECO:0000259" key="2">
    <source>
        <dbReference type="SMART" id="SM00327"/>
    </source>
</evidence>
<dbReference type="InterPro" id="IPR036465">
    <property type="entry name" value="vWFA_dom_sf"/>
</dbReference>
<dbReference type="Proteomes" id="UP001628192">
    <property type="component" value="Unassembled WGS sequence"/>
</dbReference>
<protein>
    <submittedName>
        <fullName evidence="3">VWA domain-containing protein</fullName>
    </submittedName>
</protein>
<feature type="compositionally biased region" description="Polar residues" evidence="1">
    <location>
        <begin position="224"/>
        <end position="246"/>
    </location>
</feature>
<dbReference type="InterPro" id="IPR025861">
    <property type="entry name" value="CobT_VWA_dom"/>
</dbReference>
<dbReference type="EMBL" id="BAAFSG010000001">
    <property type="protein sequence ID" value="GAB1254110.1"/>
    <property type="molecule type" value="Genomic_DNA"/>
</dbReference>
<feature type="region of interest" description="Disordered" evidence="1">
    <location>
        <begin position="220"/>
        <end position="246"/>
    </location>
</feature>
<dbReference type="InterPro" id="IPR002035">
    <property type="entry name" value="VWF_A"/>
</dbReference>
<dbReference type="Pfam" id="PF06213">
    <property type="entry name" value="CobT"/>
    <property type="match status" value="1"/>
</dbReference>